<reference evidence="2 3" key="1">
    <citation type="submission" date="2012-05" db="EMBL/GenBank/DDBJ databases">
        <title>Finished chromosome of genome of Chamaesiphon sp. PCC 6605.</title>
        <authorList>
            <consortium name="US DOE Joint Genome Institute"/>
            <person name="Gugger M."/>
            <person name="Coursin T."/>
            <person name="Rippka R."/>
            <person name="Tandeau De Marsac N."/>
            <person name="Huntemann M."/>
            <person name="Wei C.-L."/>
            <person name="Han J."/>
            <person name="Detter J.C."/>
            <person name="Han C."/>
            <person name="Tapia R."/>
            <person name="Chen A."/>
            <person name="Kyrpides N."/>
            <person name="Mavromatis K."/>
            <person name="Markowitz V."/>
            <person name="Szeto E."/>
            <person name="Ivanova N."/>
            <person name="Pagani I."/>
            <person name="Pati A."/>
            <person name="Goodwin L."/>
            <person name="Nordberg H.P."/>
            <person name="Cantor M.N."/>
            <person name="Hua S.X."/>
            <person name="Woyke T."/>
            <person name="Kerfeld C.A."/>
        </authorList>
    </citation>
    <scope>NUCLEOTIDE SEQUENCE [LARGE SCALE GENOMIC DNA]</scope>
    <source>
        <strain evidence="3">ATCC 27169 / PCC 6605</strain>
    </source>
</reference>
<gene>
    <name evidence="2" type="ORF">Cha6605_3924</name>
</gene>
<feature type="domain" description="Knr4/Smi1-like" evidence="1">
    <location>
        <begin position="40"/>
        <end position="181"/>
    </location>
</feature>
<evidence type="ECO:0000259" key="1">
    <source>
        <dbReference type="Pfam" id="PF09346"/>
    </source>
</evidence>
<dbReference type="eggNOG" id="COG4282">
    <property type="taxonomic scope" value="Bacteria"/>
</dbReference>
<organism evidence="2 3">
    <name type="scientific">Chamaesiphon minutus (strain ATCC 27169 / PCC 6605)</name>
    <dbReference type="NCBI Taxonomy" id="1173020"/>
    <lineage>
        <taxon>Bacteria</taxon>
        <taxon>Bacillati</taxon>
        <taxon>Cyanobacteriota</taxon>
        <taxon>Cyanophyceae</taxon>
        <taxon>Gomontiellales</taxon>
        <taxon>Chamaesiphonaceae</taxon>
        <taxon>Chamaesiphon</taxon>
    </lineage>
</organism>
<dbReference type="PATRIC" id="fig|1173020.3.peg.4494"/>
<evidence type="ECO:0000313" key="2">
    <source>
        <dbReference type="EMBL" id="AFY94890.1"/>
    </source>
</evidence>
<dbReference type="AlphaFoldDB" id="K9UJA6"/>
<evidence type="ECO:0000313" key="3">
    <source>
        <dbReference type="Proteomes" id="UP000010366"/>
    </source>
</evidence>
<dbReference type="Pfam" id="PF09346">
    <property type="entry name" value="SMI1_KNR4"/>
    <property type="match status" value="1"/>
</dbReference>
<dbReference type="InterPro" id="IPR018958">
    <property type="entry name" value="Knr4/Smi1-like_dom"/>
</dbReference>
<dbReference type="Proteomes" id="UP000010366">
    <property type="component" value="Chromosome"/>
</dbReference>
<dbReference type="HOGENOM" id="CLU_119463_0_0_3"/>
<protein>
    <recommendedName>
        <fullName evidence="1">Knr4/Smi1-like domain-containing protein</fullName>
    </recommendedName>
</protein>
<dbReference type="KEGG" id="cmp:Cha6605_3924"/>
<dbReference type="STRING" id="1173020.Cha6605_3924"/>
<accession>K9UJA6</accession>
<name>K9UJA6_CHAP6</name>
<sequence length="229" mass="27532">MPTLHLFYHFLMSKLLEELAYIFEWLEYTVPDLADRYNPGLTRQQIDNLVKDLPFRLSEEVYELYRWRNGESDFGYYNGECMVDFLFPDHHISGNLSIPFWPLQDAIKTYCKLWKMEESNLKNPPYEGAHLWDRKWFPIASMENKSMLIVVGDLNPSPIYQIEYVFHDRPLRVYKSLTSMISTIAECCESDLYKLIRDDDDEKEEMFFYIKLDEEKQEAEKDTYKKYNS</sequence>
<proteinExistence type="predicted"/>
<dbReference type="EMBL" id="CP003600">
    <property type="protein sequence ID" value="AFY94890.1"/>
    <property type="molecule type" value="Genomic_DNA"/>
</dbReference>
<keyword evidence="3" id="KW-1185">Reference proteome</keyword>